<dbReference type="EMBL" id="UZAF01018192">
    <property type="protein sequence ID" value="VDO48956.1"/>
    <property type="molecule type" value="Genomic_DNA"/>
</dbReference>
<reference evidence="3" key="1">
    <citation type="submission" date="2017-02" db="UniProtKB">
        <authorList>
            <consortium name="WormBaseParasite"/>
        </authorList>
    </citation>
    <scope>IDENTIFICATION</scope>
</reference>
<sequence>PFLPIERFRKTKEGESFQACSFSRNFTAEVANEYPKKFAAFANVRGKKNWNAKEDSHSQPCTLKKT</sequence>
<protein>
    <submittedName>
        <fullName evidence="1 3">Uncharacterized protein</fullName>
    </submittedName>
</protein>
<proteinExistence type="predicted"/>
<evidence type="ECO:0000313" key="3">
    <source>
        <dbReference type="WBParaSite" id="HPLM_0001339801-mRNA-1"/>
    </source>
</evidence>
<dbReference type="Proteomes" id="UP000268014">
    <property type="component" value="Unassembled WGS sequence"/>
</dbReference>
<name>A0A0N4WPT0_HAEPC</name>
<keyword evidence="2" id="KW-1185">Reference proteome</keyword>
<dbReference type="AlphaFoldDB" id="A0A0N4WPT0"/>
<accession>A0A0N4WPT0</accession>
<reference evidence="1 2" key="2">
    <citation type="submission" date="2018-11" db="EMBL/GenBank/DDBJ databases">
        <authorList>
            <consortium name="Pathogen Informatics"/>
        </authorList>
    </citation>
    <scope>NUCLEOTIDE SEQUENCE [LARGE SCALE GENOMIC DNA]</scope>
    <source>
        <strain evidence="1 2">MHpl1</strain>
    </source>
</reference>
<dbReference type="WBParaSite" id="HPLM_0001339801-mRNA-1">
    <property type="protein sequence ID" value="HPLM_0001339801-mRNA-1"/>
    <property type="gene ID" value="HPLM_0001339801"/>
</dbReference>
<evidence type="ECO:0000313" key="2">
    <source>
        <dbReference type="Proteomes" id="UP000268014"/>
    </source>
</evidence>
<evidence type="ECO:0000313" key="1">
    <source>
        <dbReference type="EMBL" id="VDO48956.1"/>
    </source>
</evidence>
<organism evidence="3">
    <name type="scientific">Haemonchus placei</name>
    <name type="common">Barber's pole worm</name>
    <dbReference type="NCBI Taxonomy" id="6290"/>
    <lineage>
        <taxon>Eukaryota</taxon>
        <taxon>Metazoa</taxon>
        <taxon>Ecdysozoa</taxon>
        <taxon>Nematoda</taxon>
        <taxon>Chromadorea</taxon>
        <taxon>Rhabditida</taxon>
        <taxon>Rhabditina</taxon>
        <taxon>Rhabditomorpha</taxon>
        <taxon>Strongyloidea</taxon>
        <taxon>Trichostrongylidae</taxon>
        <taxon>Haemonchus</taxon>
    </lineage>
</organism>
<dbReference type="OrthoDB" id="10534440at2759"/>
<gene>
    <name evidence="1" type="ORF">HPLM_LOCUS13390</name>
</gene>